<evidence type="ECO:0000313" key="24">
    <source>
        <dbReference type="EMBL" id="TGC94972.1"/>
    </source>
</evidence>
<dbReference type="EMBL" id="AAHLVR010000019">
    <property type="protein sequence ID" value="EBX6310290.1"/>
    <property type="molecule type" value="Genomic_DNA"/>
</dbReference>
<dbReference type="EMBL" id="AAHDJF010000004">
    <property type="protein sequence ID" value="EBU8207949.1"/>
    <property type="molecule type" value="Genomic_DNA"/>
</dbReference>
<reference evidence="24 28" key="3">
    <citation type="submission" date="2018-03" db="EMBL/GenBank/DDBJ databases">
        <title>Non-Typhoidal Salmonella genome sequencing and assembly.</title>
        <authorList>
            <person name="Matchawe C."/>
        </authorList>
    </citation>
    <scope>NUCLEOTIDE SEQUENCE [LARGE SCALE GENOMIC DNA]</scope>
    <source>
        <strain evidence="24 28">20dea</strain>
    </source>
</reference>
<gene>
    <name evidence="8" type="ORF">A3U78_11345</name>
    <name evidence="7" type="ORF">A3V28_11220</name>
    <name evidence="20" type="ORF">ACT96_10825</name>
    <name evidence="19" type="ORF">AGN17_09690</name>
    <name evidence="6" type="ORF">AU775_22500</name>
    <name evidence="12" type="ORF">B0F61_15840</name>
    <name evidence="13" type="ORF">B8Z45_07555</name>
    <name evidence="14" type="ORF">B9756_16990</name>
    <name evidence="10" type="ORF">BJO06_08270</name>
    <name evidence="9" type="ORF">BJO39_08845</name>
    <name evidence="11" type="ORF">BZ881_18040</name>
    <name evidence="24" type="ORF">C9F08_12435</name>
    <name evidence="15" type="ORF">CB498_02285</name>
    <name evidence="16" type="ORF">CBQ45_10315</name>
    <name evidence="5" type="ORF">CBS77_02075</name>
    <name evidence="23" type="ORF">CRE05_05475</name>
    <name evidence="22" type="ORF">D4E56_11485</name>
    <name evidence="3" type="ORF">D8S08_06100</name>
    <name evidence="21" type="ORF">DLM07_04800</name>
    <name evidence="1" type="ORF">DLQ89_03120</name>
    <name evidence="2" type="ORF">DS187_20775</name>
    <name evidence="4" type="ORF">EZX35_14920</name>
    <name evidence="17" type="ORF">GDN42_22600</name>
    <name evidence="18" type="ORF">ZQ07_10220</name>
</gene>
<evidence type="ECO:0000313" key="7">
    <source>
        <dbReference type="EMBL" id="ECZ9358701.1"/>
    </source>
</evidence>
<dbReference type="Proteomes" id="UP000839685">
    <property type="component" value="Unassembled WGS sequence"/>
</dbReference>
<evidence type="ECO:0000313" key="12">
    <source>
        <dbReference type="EMBL" id="EDF5686205.1"/>
    </source>
</evidence>
<reference evidence="9" key="5">
    <citation type="submission" date="2018-07" db="EMBL/GenBank/DDBJ databases">
        <authorList>
            <consortium name="PulseNet: The National Subtyping Network for Foodborne Disease Surveillance"/>
            <person name="Tarr C.L."/>
            <person name="Trees E."/>
            <person name="Katz L.S."/>
            <person name="Carleton-Romer H.A."/>
            <person name="Stroika S."/>
            <person name="Kucerova Z."/>
            <person name="Roache K.F."/>
            <person name="Sabol A.L."/>
            <person name="Besser J."/>
            <person name="Gerner-Smidt P."/>
        </authorList>
    </citation>
    <scope>NUCLEOTIDE SEQUENCE [LARGE SCALE GENOMIC DNA]</scope>
    <source>
        <strain evidence="10">PNUSAS004231</strain>
        <strain evidence="9">PNUSAS004368</strain>
        <strain evidence="16">PNUSAS013738</strain>
    </source>
</reference>
<evidence type="ECO:0000313" key="8">
    <source>
        <dbReference type="EMBL" id="EDA7384224.1"/>
    </source>
</evidence>
<dbReference type="EMBL" id="AALLBU010000011">
    <property type="protein sequence ID" value="EDA7384224.1"/>
    <property type="molecule type" value="Genomic_DNA"/>
</dbReference>
<dbReference type="Proteomes" id="UP000839583">
    <property type="component" value="Unassembled WGS sequence"/>
</dbReference>
<dbReference type="Proteomes" id="UP000839913">
    <property type="component" value="Unassembled WGS sequence"/>
</dbReference>
<dbReference type="Proteomes" id="UP000885271">
    <property type="component" value="Unassembled WGS sequence"/>
</dbReference>
<dbReference type="EMBL" id="DAAAMC010000085">
    <property type="protein sequence ID" value="HAA1100916.1"/>
    <property type="molecule type" value="Genomic_DNA"/>
</dbReference>
<evidence type="ECO:0000313" key="17">
    <source>
        <dbReference type="EMBL" id="HAA1100916.1"/>
    </source>
</evidence>
<dbReference type="Proteomes" id="UP000268418">
    <property type="component" value="Unassembled WGS sequence"/>
</dbReference>
<dbReference type="Proteomes" id="UP000839643">
    <property type="component" value="Unassembled WGS sequence"/>
</dbReference>
<accession>A0A3E1XIH9</accession>
<dbReference type="EMBL" id="PDBK01000004">
    <property type="protein sequence ID" value="RFR86244.1"/>
    <property type="molecule type" value="Genomic_DNA"/>
</dbReference>
<evidence type="ECO:0000313" key="25">
    <source>
        <dbReference type="Proteomes" id="UP000260687"/>
    </source>
</evidence>
<protein>
    <submittedName>
        <fullName evidence="13">Uncharacterized protein</fullName>
    </submittedName>
</protein>
<dbReference type="EMBL" id="PYKJ01000267">
    <property type="protein sequence ID" value="TGC94972.1"/>
    <property type="molecule type" value="Genomic_DNA"/>
</dbReference>
<evidence type="ECO:0000313" key="13">
    <source>
        <dbReference type="EMBL" id="EDG6433541.1"/>
    </source>
</evidence>
<dbReference type="EMBL" id="RSQT01000012">
    <property type="protein sequence ID" value="MIQ20958.1"/>
    <property type="molecule type" value="Genomic_DNA"/>
</dbReference>
<dbReference type="EMBL" id="AALDBB010000051">
    <property type="protein sequence ID" value="ECY4069694.1"/>
    <property type="molecule type" value="Genomic_DNA"/>
</dbReference>
<evidence type="ECO:0000313" key="2">
    <source>
        <dbReference type="EMBL" id="EBX6310290.1"/>
    </source>
</evidence>
<dbReference type="Proteomes" id="UP000839657">
    <property type="component" value="Unassembled WGS sequence"/>
</dbReference>
<evidence type="ECO:0000313" key="1">
    <source>
        <dbReference type="EMBL" id="EBU8207949.1"/>
    </source>
</evidence>
<dbReference type="AlphaFoldDB" id="A0A2R4HXL6"/>
<dbReference type="EMBL" id="AAIUPJ010000001">
    <property type="protein sequence ID" value="ECI2602915.1"/>
    <property type="molecule type" value="Genomic_DNA"/>
</dbReference>
<dbReference type="Proteomes" id="UP000278953">
    <property type="component" value="Unassembled WGS sequence"/>
</dbReference>
<dbReference type="EMBL" id="RSSM01000002">
    <property type="protein sequence ID" value="MIS07948.1"/>
    <property type="molecule type" value="Genomic_DNA"/>
</dbReference>
<dbReference type="Proteomes" id="UP000839651">
    <property type="component" value="Unassembled WGS sequence"/>
</dbReference>
<evidence type="ECO:0000313" key="11">
    <source>
        <dbReference type="EMBL" id="EDF2958282.1"/>
    </source>
</evidence>
<evidence type="ECO:0000313" key="14">
    <source>
        <dbReference type="EMBL" id="EDG7641014.1"/>
    </source>
</evidence>
<comment type="caution">
    <text evidence="13">The sequence shown here is derived from an EMBL/GenBank/DDBJ whole genome shotgun (WGS) entry which is preliminary data.</text>
</comment>
<accession>A0A2R4HXL6</accession>
<dbReference type="EMBL" id="AALRZM010000007">
    <property type="protein sequence ID" value="EDC7598410.1"/>
    <property type="molecule type" value="Genomic_DNA"/>
</dbReference>
<dbReference type="Proteomes" id="UP000260687">
    <property type="component" value="Unassembled WGS sequence"/>
</dbReference>
<dbReference type="Proteomes" id="UP000297537">
    <property type="component" value="Unassembled WGS sequence"/>
</dbReference>
<evidence type="ECO:0000313" key="15">
    <source>
        <dbReference type="EMBL" id="EDH6703844.1"/>
    </source>
</evidence>
<evidence type="ECO:0000313" key="26">
    <source>
        <dbReference type="Proteomes" id="UP000268418"/>
    </source>
</evidence>
<evidence type="ECO:0000313" key="28">
    <source>
        <dbReference type="Proteomes" id="UP000297537"/>
    </source>
</evidence>
<evidence type="ECO:0000313" key="27">
    <source>
        <dbReference type="Proteomes" id="UP000278953"/>
    </source>
</evidence>
<dbReference type="Proteomes" id="UP000839627">
    <property type="component" value="Unassembled WGS sequence"/>
</dbReference>
<proteinExistence type="predicted"/>
<dbReference type="Proteomes" id="UP000839577">
    <property type="component" value="Unassembled WGS sequence"/>
</dbReference>
<evidence type="ECO:0000313" key="9">
    <source>
        <dbReference type="EMBL" id="EDC7598410.1"/>
    </source>
</evidence>
<dbReference type="Proteomes" id="UP000839564">
    <property type="component" value="Unassembled WGS sequence"/>
</dbReference>
<dbReference type="EMBL" id="AAMAIN010000021">
    <property type="protein sequence ID" value="EDF2958282.1"/>
    <property type="molecule type" value="Genomic_DNA"/>
</dbReference>
<dbReference type="EMBL" id="AAMKIN010000002">
    <property type="protein sequence ID" value="EDI2531377.1"/>
    <property type="molecule type" value="Genomic_DNA"/>
</dbReference>
<reference evidence="13 27" key="6">
    <citation type="submission" date="2018-07" db="EMBL/GenBank/DDBJ databases">
        <authorList>
            <consortium name="GenomeTrakr network: Whole genome sequencing for foodborne pathogen traceback"/>
        </authorList>
    </citation>
    <scope>NUCLEOTIDE SEQUENCE</scope>
    <source>
        <strain evidence="20 26">15MN00229</strain>
        <strain evidence="19 27">ARIM-SE2047-05</strain>
        <strain evidence="5">CFSAN061129</strain>
        <strain evidence="13">FSIS1700236</strain>
        <strain evidence="14">FSIS1700529</strain>
        <strain evidence="12">FSIS1709923</strain>
    </source>
</reference>
<dbReference type="EMBL" id="RSSB01000002">
    <property type="protein sequence ID" value="MIR93911.1"/>
    <property type="molecule type" value="Genomic_DNA"/>
</dbReference>
<dbReference type="EMBL" id="AAHQHJ010000006">
    <property type="protein sequence ID" value="EBZ1783546.1"/>
    <property type="molecule type" value="Genomic_DNA"/>
</dbReference>
<reference evidence="23 25" key="1">
    <citation type="submission" date="2017-08" db="EMBL/GenBank/DDBJ databases">
        <title>Produce relevant pathogen strain collection.</title>
        <authorList>
            <person name="Harrand S."/>
        </authorList>
    </citation>
    <scope>NUCLEOTIDE SEQUENCE [LARGE SCALE GENOMIC DNA]</scope>
    <source>
        <strain evidence="23 25">BAA 1045</strain>
    </source>
</reference>
<dbReference type="EMBL" id="RUPV01000008">
    <property type="protein sequence ID" value="MKZ72917.1"/>
    <property type="molecule type" value="Genomic_DNA"/>
</dbReference>
<dbReference type="Proteomes" id="UP000885269">
    <property type="component" value="Unassembled WGS sequence"/>
</dbReference>
<name>A0A2R4HXL6_SALEN</name>
<evidence type="ECO:0000313" key="18">
    <source>
        <dbReference type="EMBL" id="MIQ20958.1"/>
    </source>
</evidence>
<evidence type="ECO:0000313" key="20">
    <source>
        <dbReference type="EMBL" id="MIS07948.1"/>
    </source>
</evidence>
<dbReference type="Proteomes" id="UP000839635">
    <property type="component" value="Unassembled WGS sequence"/>
</dbReference>
<reference evidence="17" key="7">
    <citation type="submission" date="2019-10" db="EMBL/GenBank/DDBJ databases">
        <authorList>
            <consortium name="NCBI Pathogen Detection Project"/>
        </authorList>
    </citation>
    <scope>NUCLEOTIDE SEQUENCE</scope>
    <source>
        <strain evidence="17">CAL-FD-2018-MI-1381-0006</strain>
    </source>
</reference>
<organism evidence="13">
    <name type="scientific">Salmonella enteritidis</name>
    <dbReference type="NCBI Taxonomy" id="149539"/>
    <lineage>
        <taxon>Bacteria</taxon>
        <taxon>Pseudomonadati</taxon>
        <taxon>Pseudomonadota</taxon>
        <taxon>Gammaproteobacteria</taxon>
        <taxon>Enterobacterales</taxon>
        <taxon>Enterobacteriaceae</taxon>
        <taxon>Salmonella</taxon>
    </lineage>
</organism>
<evidence type="ECO:0000313" key="10">
    <source>
        <dbReference type="EMBL" id="EDC7687979.1"/>
    </source>
</evidence>
<evidence type="ECO:0000313" key="5">
    <source>
        <dbReference type="EMBL" id="ECI2602915.1"/>
    </source>
</evidence>
<evidence type="ECO:0000313" key="6">
    <source>
        <dbReference type="EMBL" id="ECY4069694.1"/>
    </source>
</evidence>
<evidence type="ECO:0000313" key="16">
    <source>
        <dbReference type="EMBL" id="EDI2531377.1"/>
    </source>
</evidence>
<evidence type="ECO:0000313" key="4">
    <source>
        <dbReference type="EMBL" id="ECB5913063.1"/>
    </source>
</evidence>
<dbReference type="EMBL" id="AAHYCB010000009">
    <property type="protein sequence ID" value="ECB5913063.1"/>
    <property type="molecule type" value="Genomic_DNA"/>
</dbReference>
<dbReference type="Proteomes" id="UP000839912">
    <property type="component" value="Unassembled WGS sequence"/>
</dbReference>
<dbReference type="EMBL" id="AALIIV010000008">
    <property type="protein sequence ID" value="ECZ9358701.1"/>
    <property type="molecule type" value="Genomic_DNA"/>
</dbReference>
<dbReference type="EMBL" id="AAMIKG010000001">
    <property type="protein sequence ID" value="EDH6703844.1"/>
    <property type="molecule type" value="Genomic_DNA"/>
</dbReference>
<dbReference type="Proteomes" id="UP000839681">
    <property type="component" value="Unassembled WGS sequence"/>
</dbReference>
<sequence length="72" mass="7934">MVSANASTRSTFGSSFRAFRSSLDISSSRYTLPDGASLIRPTRAVGRIRHLCRHPAIQVIPRNHARDRAPGE</sequence>
<dbReference type="Proteomes" id="UP000839574">
    <property type="component" value="Unassembled WGS sequence"/>
</dbReference>
<evidence type="ECO:0000313" key="3">
    <source>
        <dbReference type="EMBL" id="EBZ1783546.1"/>
    </source>
</evidence>
<evidence type="ECO:0000313" key="22">
    <source>
        <dbReference type="EMBL" id="MKZ72917.1"/>
    </source>
</evidence>
<evidence type="ECO:0000313" key="21">
    <source>
        <dbReference type="EMBL" id="MJE21833.1"/>
    </source>
</evidence>
<evidence type="ECO:0000313" key="23">
    <source>
        <dbReference type="EMBL" id="RFR86244.1"/>
    </source>
</evidence>
<evidence type="ECO:0000313" key="19">
    <source>
        <dbReference type="EMBL" id="MIR93911.1"/>
    </source>
</evidence>
<dbReference type="Proteomes" id="UP000839910">
    <property type="component" value="Unassembled WGS sequence"/>
</dbReference>
<dbReference type="Proteomes" id="UP000885292">
    <property type="component" value="Unassembled WGS sequence"/>
</dbReference>
<dbReference type="EMBL" id="AAMBFU010000007">
    <property type="protein sequence ID" value="EDF5686205.1"/>
    <property type="molecule type" value="Genomic_DNA"/>
</dbReference>
<reference evidence="17" key="2">
    <citation type="journal article" date="2018" name="Genome Biol.">
        <title>SKESA: strategic k-mer extension for scrupulous assemblies.</title>
        <authorList>
            <person name="Souvorov A."/>
            <person name="Agarwala R."/>
            <person name="Lipman D.J."/>
        </authorList>
    </citation>
    <scope>NUCLEOTIDE SEQUENCE</scope>
    <source>
        <strain evidence="17">CAL-FD-2018-MI-1381-0006</strain>
    </source>
</reference>
<reference evidence="1" key="4">
    <citation type="submission" date="2018-05" db="EMBL/GenBank/DDBJ databases">
        <authorList>
            <person name="Ashton P.M."/>
            <person name="Dallman T."/>
            <person name="Nair S."/>
            <person name="De Pinna E."/>
            <person name="Peters T."/>
            <person name="Grant K."/>
        </authorList>
    </citation>
    <scope>NUCLEOTIDE SEQUENCE [LARGE SCALE GENOMIC DNA]</scope>
    <source>
        <strain evidence="7">101434</strain>
        <strain evidence="8">103641</strain>
        <strain evidence="21">149315</strain>
        <strain evidence="11">189235</strain>
        <strain evidence="15">364196</strain>
        <strain evidence="18">38306</strain>
        <strain evidence="1">484130</strain>
        <strain evidence="2">565068</strain>
        <strain evidence="6">56960</strain>
        <strain evidence="22">572516</strain>
        <strain evidence="3">612542</strain>
        <strain evidence="4">684742</strain>
    </source>
</reference>
<dbReference type="EMBL" id="AALSAF010000002">
    <property type="protein sequence ID" value="EDC7687979.1"/>
    <property type="molecule type" value="Genomic_DNA"/>
</dbReference>
<dbReference type="EMBL" id="RTCG01000005">
    <property type="protein sequence ID" value="MJE21833.1"/>
    <property type="molecule type" value="Genomic_DNA"/>
</dbReference>
<dbReference type="EMBL" id="AAMEWC010000002">
    <property type="protein sequence ID" value="EDG6433541.1"/>
    <property type="molecule type" value="Genomic_DNA"/>
</dbReference>
<dbReference type="Proteomes" id="UP000839702">
    <property type="component" value="Unassembled WGS sequence"/>
</dbReference>
<dbReference type="EMBL" id="AAMFGN010000007">
    <property type="protein sequence ID" value="EDG7641014.1"/>
    <property type="molecule type" value="Genomic_DNA"/>
</dbReference>